<feature type="compositionally biased region" description="Basic and acidic residues" evidence="1">
    <location>
        <begin position="122"/>
        <end position="138"/>
    </location>
</feature>
<gene>
    <name evidence="2" type="ORF">DH2020_024029</name>
</gene>
<keyword evidence="3" id="KW-1185">Reference proteome</keyword>
<accession>A0ABR0WA70</accession>
<dbReference type="EMBL" id="JABTTQ020000013">
    <property type="protein sequence ID" value="KAK6143681.1"/>
    <property type="molecule type" value="Genomic_DNA"/>
</dbReference>
<comment type="caution">
    <text evidence="2">The sequence shown here is derived from an EMBL/GenBank/DDBJ whole genome shotgun (WGS) entry which is preliminary data.</text>
</comment>
<evidence type="ECO:0000313" key="3">
    <source>
        <dbReference type="Proteomes" id="UP001318860"/>
    </source>
</evidence>
<dbReference type="Proteomes" id="UP001318860">
    <property type="component" value="Unassembled WGS sequence"/>
</dbReference>
<sequence length="146" mass="17113">MPEQERILEKDPVLGLKKTTNEAEIGIANDLHGLAVEGINMLKWPKKIRSMPGRRDNGKYFHFHKDHGRDTEECFQLKDEIERLIQHGYLKIFVRIKEGEAEDRRHGKDARLGSPPRYKSRGRSEARFPAKEKADQHRERSKARRC</sequence>
<feature type="region of interest" description="Disordered" evidence="1">
    <location>
        <begin position="101"/>
        <end position="146"/>
    </location>
</feature>
<feature type="compositionally biased region" description="Basic and acidic residues" evidence="1">
    <location>
        <begin position="101"/>
        <end position="111"/>
    </location>
</feature>
<reference evidence="2 3" key="1">
    <citation type="journal article" date="2021" name="Comput. Struct. Biotechnol. J.">
        <title>De novo genome assembly of the potent medicinal plant Rehmannia glutinosa using nanopore technology.</title>
        <authorList>
            <person name="Ma L."/>
            <person name="Dong C."/>
            <person name="Song C."/>
            <person name="Wang X."/>
            <person name="Zheng X."/>
            <person name="Niu Y."/>
            <person name="Chen S."/>
            <person name="Feng W."/>
        </authorList>
    </citation>
    <scope>NUCLEOTIDE SEQUENCE [LARGE SCALE GENOMIC DNA]</scope>
    <source>
        <strain evidence="2">DH-2019</strain>
    </source>
</reference>
<name>A0ABR0WA70_REHGL</name>
<evidence type="ECO:0000256" key="1">
    <source>
        <dbReference type="SAM" id="MobiDB-lite"/>
    </source>
</evidence>
<organism evidence="2 3">
    <name type="scientific">Rehmannia glutinosa</name>
    <name type="common">Chinese foxglove</name>
    <dbReference type="NCBI Taxonomy" id="99300"/>
    <lineage>
        <taxon>Eukaryota</taxon>
        <taxon>Viridiplantae</taxon>
        <taxon>Streptophyta</taxon>
        <taxon>Embryophyta</taxon>
        <taxon>Tracheophyta</taxon>
        <taxon>Spermatophyta</taxon>
        <taxon>Magnoliopsida</taxon>
        <taxon>eudicotyledons</taxon>
        <taxon>Gunneridae</taxon>
        <taxon>Pentapetalae</taxon>
        <taxon>asterids</taxon>
        <taxon>lamiids</taxon>
        <taxon>Lamiales</taxon>
        <taxon>Orobanchaceae</taxon>
        <taxon>Rehmannieae</taxon>
        <taxon>Rehmannia</taxon>
    </lineage>
</organism>
<evidence type="ECO:0000313" key="2">
    <source>
        <dbReference type="EMBL" id="KAK6143681.1"/>
    </source>
</evidence>
<proteinExistence type="predicted"/>
<protein>
    <submittedName>
        <fullName evidence="2">Uncharacterized protein</fullName>
    </submittedName>
</protein>